<dbReference type="AlphaFoldDB" id="B9BX32"/>
<proteinExistence type="predicted"/>
<name>B9BX32_9BURK</name>
<dbReference type="Proteomes" id="UP000004535">
    <property type="component" value="Unassembled WGS sequence"/>
</dbReference>
<comment type="caution">
    <text evidence="1">The sequence shown here is derived from an EMBL/GenBank/DDBJ whole genome shotgun (WGS) entry which is preliminary data.</text>
</comment>
<protein>
    <submittedName>
        <fullName evidence="1">Uncharacterized protein</fullName>
    </submittedName>
</protein>
<accession>B9BX32</accession>
<organism evidence="1 2">
    <name type="scientific">Burkholderia multivorans CGD2</name>
    <dbReference type="NCBI Taxonomy" id="513052"/>
    <lineage>
        <taxon>Bacteria</taxon>
        <taxon>Pseudomonadati</taxon>
        <taxon>Pseudomonadota</taxon>
        <taxon>Betaproteobacteria</taxon>
        <taxon>Burkholderiales</taxon>
        <taxon>Burkholderiaceae</taxon>
        <taxon>Burkholderia</taxon>
        <taxon>Burkholderia cepacia complex</taxon>
    </lineage>
</organism>
<reference evidence="1 2" key="1">
    <citation type="journal article" date="2012" name="J. Bacteriol.">
        <title>Draft Genome Sequence Determination for Cystic Fibrosis and Chronic Granulomatous Disease Burkholderia multivorans Isolates.</title>
        <authorList>
            <person name="Varga J.J."/>
            <person name="Losada L."/>
            <person name="Zelazny A.M."/>
            <person name="Brinkac L."/>
            <person name="Harkins D."/>
            <person name="Radune D."/>
            <person name="Hostetler J."/>
            <person name="Sampaio E.P."/>
            <person name="Ronning C.M."/>
            <person name="Nierman W.C."/>
            <person name="Greenberg D.E."/>
            <person name="Holland S.M."/>
            <person name="Goldberg J.B."/>
        </authorList>
    </citation>
    <scope>NUCLEOTIDE SEQUENCE [LARGE SCALE GENOMIC DNA]</scope>
    <source>
        <strain evidence="1 2">CGD2</strain>
    </source>
</reference>
<sequence length="39" mass="4409">MVMATVCRGLGPHAAARLLYRPPQFISQISSYYSAYKFN</sequence>
<dbReference type="EMBL" id="ACFC01000014">
    <property type="protein sequence ID" value="EEE04542.1"/>
    <property type="molecule type" value="Genomic_DNA"/>
</dbReference>
<gene>
    <name evidence="1" type="ORF">BURMUCGD2_2451</name>
</gene>
<evidence type="ECO:0000313" key="2">
    <source>
        <dbReference type="Proteomes" id="UP000004535"/>
    </source>
</evidence>
<evidence type="ECO:0000313" key="1">
    <source>
        <dbReference type="EMBL" id="EEE04542.1"/>
    </source>
</evidence>